<name>A0A8S3G5S3_9BILA</name>
<feature type="non-terminal residue" evidence="3">
    <location>
        <position position="48"/>
    </location>
</feature>
<sequence length="48" mass="5468">QNDDNDGEEEEEEETPYAQGYDNLTKNDGIGKFRFVIPFNHSPTSAFT</sequence>
<accession>A0A8S3G5S3</accession>
<evidence type="ECO:0000313" key="2">
    <source>
        <dbReference type="EMBL" id="CAF4983779.1"/>
    </source>
</evidence>
<feature type="compositionally biased region" description="Acidic residues" evidence="1">
    <location>
        <begin position="1"/>
        <end position="15"/>
    </location>
</feature>
<gene>
    <name evidence="2" type="ORF">BYL167_LOCUS54958</name>
    <name evidence="3" type="ORF">GIL414_LOCUS65096</name>
</gene>
<dbReference type="EMBL" id="CAJOBJ010288195">
    <property type="protein sequence ID" value="CAF5151470.1"/>
    <property type="molecule type" value="Genomic_DNA"/>
</dbReference>
<feature type="region of interest" description="Disordered" evidence="1">
    <location>
        <begin position="1"/>
        <end position="25"/>
    </location>
</feature>
<proteinExistence type="predicted"/>
<dbReference type="AlphaFoldDB" id="A0A8S3G5S3"/>
<comment type="caution">
    <text evidence="3">The sequence shown here is derived from an EMBL/GenBank/DDBJ whole genome shotgun (WGS) entry which is preliminary data.</text>
</comment>
<dbReference type="Proteomes" id="UP000681720">
    <property type="component" value="Unassembled WGS sequence"/>
</dbReference>
<organism evidence="3 4">
    <name type="scientific">Rotaria magnacalcarata</name>
    <dbReference type="NCBI Taxonomy" id="392030"/>
    <lineage>
        <taxon>Eukaryota</taxon>
        <taxon>Metazoa</taxon>
        <taxon>Spiralia</taxon>
        <taxon>Gnathifera</taxon>
        <taxon>Rotifera</taxon>
        <taxon>Eurotatoria</taxon>
        <taxon>Bdelloidea</taxon>
        <taxon>Philodinida</taxon>
        <taxon>Philodinidae</taxon>
        <taxon>Rotaria</taxon>
    </lineage>
</organism>
<dbReference type="EMBL" id="CAJOBH010199543">
    <property type="protein sequence ID" value="CAF4983779.1"/>
    <property type="molecule type" value="Genomic_DNA"/>
</dbReference>
<dbReference type="Proteomes" id="UP000681967">
    <property type="component" value="Unassembled WGS sequence"/>
</dbReference>
<evidence type="ECO:0000313" key="3">
    <source>
        <dbReference type="EMBL" id="CAF5151470.1"/>
    </source>
</evidence>
<protein>
    <submittedName>
        <fullName evidence="3">Uncharacterized protein</fullName>
    </submittedName>
</protein>
<feature type="non-terminal residue" evidence="3">
    <location>
        <position position="1"/>
    </location>
</feature>
<evidence type="ECO:0000313" key="4">
    <source>
        <dbReference type="Proteomes" id="UP000681720"/>
    </source>
</evidence>
<evidence type="ECO:0000256" key="1">
    <source>
        <dbReference type="SAM" id="MobiDB-lite"/>
    </source>
</evidence>
<reference evidence="3" key="1">
    <citation type="submission" date="2021-02" db="EMBL/GenBank/DDBJ databases">
        <authorList>
            <person name="Nowell W R."/>
        </authorList>
    </citation>
    <scope>NUCLEOTIDE SEQUENCE</scope>
</reference>